<accession>A0ABD1ZRR3</accession>
<sequence>MAGGNVRAEVRMAESLPQLQIEAFTGQTGIFLAVNESWEPYGDENSPVPGSPVMPERVLRSPPRLPLLDLTHLYCFNRLNRDSNIRNAGGTDRIRRRPLESPIPSKKRRVSDGTSPIWDRLSTPAIKSPRPSSGLRSFR</sequence>
<name>A0ABD1ZRR3_9MARC</name>
<organism evidence="2 3">
    <name type="scientific">Riccia fluitans</name>
    <dbReference type="NCBI Taxonomy" id="41844"/>
    <lineage>
        <taxon>Eukaryota</taxon>
        <taxon>Viridiplantae</taxon>
        <taxon>Streptophyta</taxon>
        <taxon>Embryophyta</taxon>
        <taxon>Marchantiophyta</taxon>
        <taxon>Marchantiopsida</taxon>
        <taxon>Marchantiidae</taxon>
        <taxon>Marchantiales</taxon>
        <taxon>Ricciaceae</taxon>
        <taxon>Riccia</taxon>
    </lineage>
</organism>
<protein>
    <submittedName>
        <fullName evidence="2">Uncharacterized protein</fullName>
    </submittedName>
</protein>
<dbReference type="Proteomes" id="UP001605036">
    <property type="component" value="Unassembled WGS sequence"/>
</dbReference>
<dbReference type="EMBL" id="JBHFFA010000001">
    <property type="protein sequence ID" value="KAL2654078.1"/>
    <property type="molecule type" value="Genomic_DNA"/>
</dbReference>
<proteinExistence type="predicted"/>
<comment type="caution">
    <text evidence="2">The sequence shown here is derived from an EMBL/GenBank/DDBJ whole genome shotgun (WGS) entry which is preliminary data.</text>
</comment>
<feature type="region of interest" description="Disordered" evidence="1">
    <location>
        <begin position="82"/>
        <end position="139"/>
    </location>
</feature>
<keyword evidence="3" id="KW-1185">Reference proteome</keyword>
<dbReference type="AlphaFoldDB" id="A0ABD1ZRR3"/>
<gene>
    <name evidence="2" type="ORF">R1flu_022206</name>
</gene>
<evidence type="ECO:0000313" key="3">
    <source>
        <dbReference type="Proteomes" id="UP001605036"/>
    </source>
</evidence>
<feature type="compositionally biased region" description="Polar residues" evidence="1">
    <location>
        <begin position="130"/>
        <end position="139"/>
    </location>
</feature>
<evidence type="ECO:0000256" key="1">
    <source>
        <dbReference type="SAM" id="MobiDB-lite"/>
    </source>
</evidence>
<reference evidence="2 3" key="1">
    <citation type="submission" date="2024-09" db="EMBL/GenBank/DDBJ databases">
        <title>Chromosome-scale assembly of Riccia fluitans.</title>
        <authorList>
            <person name="Paukszto L."/>
            <person name="Sawicki J."/>
            <person name="Karawczyk K."/>
            <person name="Piernik-Szablinska J."/>
            <person name="Szczecinska M."/>
            <person name="Mazdziarz M."/>
        </authorList>
    </citation>
    <scope>NUCLEOTIDE SEQUENCE [LARGE SCALE GENOMIC DNA]</scope>
    <source>
        <strain evidence="2">Rf_01</strain>
        <tissue evidence="2">Aerial parts of the thallus</tissue>
    </source>
</reference>
<evidence type="ECO:0000313" key="2">
    <source>
        <dbReference type="EMBL" id="KAL2654078.1"/>
    </source>
</evidence>